<evidence type="ECO:0000256" key="2">
    <source>
        <dbReference type="ARBA" id="ARBA00022448"/>
    </source>
</evidence>
<dbReference type="GO" id="GO:0033281">
    <property type="term" value="C:TAT protein transport complex"/>
    <property type="evidence" value="ECO:0007669"/>
    <property type="project" value="UniProtKB-UniRule"/>
</dbReference>
<dbReference type="Proteomes" id="UP000494245">
    <property type="component" value="Unassembled WGS sequence"/>
</dbReference>
<keyword evidence="8 9" id="KW-0472">Membrane</keyword>
<keyword evidence="6 9" id="KW-1133">Transmembrane helix</keyword>
<feature type="transmembrane region" description="Helical" evidence="9">
    <location>
        <begin position="6"/>
        <end position="25"/>
    </location>
</feature>
<dbReference type="InterPro" id="IPR003369">
    <property type="entry name" value="TatA/B/E"/>
</dbReference>
<protein>
    <recommendedName>
        <fullName evidence="9">Sec-independent protein translocase protein TatA</fullName>
    </recommendedName>
</protein>
<reference evidence="10 11" key="1">
    <citation type="submission" date="2020-04" db="EMBL/GenBank/DDBJ databases">
        <authorList>
            <consortium name="Desulfovibrio sp. FSS-1 genome sequencing consortium"/>
            <person name="Shimoshige H."/>
            <person name="Kobayashi H."/>
            <person name="Maekawa T."/>
        </authorList>
    </citation>
    <scope>NUCLEOTIDE SEQUENCE [LARGE SCALE GENOMIC DNA]</scope>
    <source>
        <strain evidence="10 11">SIID29052-01</strain>
    </source>
</reference>
<gene>
    <name evidence="10" type="primary">tatA_2</name>
    <name evidence="9" type="synonym">tatA</name>
    <name evidence="10" type="ORF">NNJEOMEG_02417</name>
</gene>
<dbReference type="HAMAP" id="MF_00236">
    <property type="entry name" value="TatA_E"/>
    <property type="match status" value="1"/>
</dbReference>
<comment type="similarity">
    <text evidence="9">Belongs to the TatA/E family.</text>
</comment>
<comment type="subunit">
    <text evidence="9">Forms a complex with TatC.</text>
</comment>
<keyword evidence="2 9" id="KW-0813">Transport</keyword>
<keyword evidence="3 9" id="KW-1003">Cell membrane</keyword>
<evidence type="ECO:0000313" key="11">
    <source>
        <dbReference type="Proteomes" id="UP000494245"/>
    </source>
</evidence>
<reference evidence="10 11" key="2">
    <citation type="submission" date="2020-05" db="EMBL/GenBank/DDBJ databases">
        <title>Draft genome sequence of Desulfovibrio sp. strainFSS-1.</title>
        <authorList>
            <person name="Shimoshige H."/>
            <person name="Kobayashi H."/>
            <person name="Maekawa T."/>
        </authorList>
    </citation>
    <scope>NUCLEOTIDE SEQUENCE [LARGE SCALE GENOMIC DNA]</scope>
    <source>
        <strain evidence="10 11">SIID29052-01</strain>
    </source>
</reference>
<accession>A0A6V8LUE4</accession>
<dbReference type="AlphaFoldDB" id="A0A6V8LUE4"/>
<evidence type="ECO:0000256" key="1">
    <source>
        <dbReference type="ARBA" id="ARBA00004162"/>
    </source>
</evidence>
<evidence type="ECO:0000256" key="8">
    <source>
        <dbReference type="ARBA" id="ARBA00023136"/>
    </source>
</evidence>
<proteinExistence type="inferred from homology"/>
<dbReference type="InterPro" id="IPR006312">
    <property type="entry name" value="TatA/E"/>
</dbReference>
<evidence type="ECO:0000313" key="10">
    <source>
        <dbReference type="EMBL" id="GFK94570.1"/>
    </source>
</evidence>
<evidence type="ECO:0000256" key="7">
    <source>
        <dbReference type="ARBA" id="ARBA00023010"/>
    </source>
</evidence>
<dbReference type="RefSeq" id="WP_173084772.1">
    <property type="nucleotide sequence ID" value="NZ_BLTE01000010.1"/>
</dbReference>
<evidence type="ECO:0000256" key="6">
    <source>
        <dbReference type="ARBA" id="ARBA00022989"/>
    </source>
</evidence>
<dbReference type="GO" id="GO:0008320">
    <property type="term" value="F:protein transmembrane transporter activity"/>
    <property type="evidence" value="ECO:0007669"/>
    <property type="project" value="UniProtKB-UniRule"/>
</dbReference>
<evidence type="ECO:0000256" key="5">
    <source>
        <dbReference type="ARBA" id="ARBA00022927"/>
    </source>
</evidence>
<keyword evidence="5 9" id="KW-0653">Protein transport</keyword>
<organism evidence="10 11">
    <name type="scientific">Fundidesulfovibrio magnetotacticus</name>
    <dbReference type="NCBI Taxonomy" id="2730080"/>
    <lineage>
        <taxon>Bacteria</taxon>
        <taxon>Pseudomonadati</taxon>
        <taxon>Thermodesulfobacteriota</taxon>
        <taxon>Desulfovibrionia</taxon>
        <taxon>Desulfovibrionales</taxon>
        <taxon>Desulfovibrionaceae</taxon>
        <taxon>Fundidesulfovibrio</taxon>
    </lineage>
</organism>
<keyword evidence="11" id="KW-1185">Reference proteome</keyword>
<evidence type="ECO:0000256" key="3">
    <source>
        <dbReference type="ARBA" id="ARBA00022475"/>
    </source>
</evidence>
<comment type="caution">
    <text evidence="10">The sequence shown here is derived from an EMBL/GenBank/DDBJ whole genome shotgun (WGS) entry which is preliminary data.</text>
</comment>
<dbReference type="Gene3D" id="1.20.5.3310">
    <property type="match status" value="1"/>
</dbReference>
<keyword evidence="4 9" id="KW-0812">Transmembrane</keyword>
<comment type="function">
    <text evidence="9">Part of the twin-arginine translocation (Tat) system that transports large folded proteins containing a characteristic twin-arginine motif in their signal peptide across membranes. TatA could form the protein-conducting channel of the Tat system.</text>
</comment>
<evidence type="ECO:0000256" key="9">
    <source>
        <dbReference type="HAMAP-Rule" id="MF_00236"/>
    </source>
</evidence>
<evidence type="ECO:0000256" key="4">
    <source>
        <dbReference type="ARBA" id="ARBA00022692"/>
    </source>
</evidence>
<dbReference type="Pfam" id="PF02416">
    <property type="entry name" value="TatA_B_E"/>
    <property type="match status" value="1"/>
</dbReference>
<dbReference type="EMBL" id="BLTE01000010">
    <property type="protein sequence ID" value="GFK94570.1"/>
    <property type="molecule type" value="Genomic_DNA"/>
</dbReference>
<dbReference type="PANTHER" id="PTHR42982:SF1">
    <property type="entry name" value="SEC-INDEPENDENT PROTEIN TRANSLOCASE PROTEIN TATA"/>
    <property type="match status" value="1"/>
</dbReference>
<sequence>MFGLGFWELLIILIVVLLFFGSNKLPELGRGLGKAIREFRGSTSDKDAVERKNGPDDSRKS</sequence>
<keyword evidence="7 9" id="KW-0811">Translocation</keyword>
<dbReference type="PRINTS" id="PR01506">
    <property type="entry name" value="TATBPROTEIN"/>
</dbReference>
<comment type="subcellular location">
    <subcellularLocation>
        <location evidence="1 9">Cell membrane</location>
        <topology evidence="1 9">Single-pass membrane protein</topology>
    </subcellularLocation>
</comment>
<dbReference type="PANTHER" id="PTHR42982">
    <property type="entry name" value="SEC-INDEPENDENT PROTEIN TRANSLOCASE PROTEIN TATA"/>
    <property type="match status" value="1"/>
</dbReference>
<dbReference type="NCBIfam" id="TIGR01411">
    <property type="entry name" value="tatAE"/>
    <property type="match status" value="1"/>
</dbReference>
<dbReference type="GO" id="GO:0043953">
    <property type="term" value="P:protein transport by the Tat complex"/>
    <property type="evidence" value="ECO:0007669"/>
    <property type="project" value="UniProtKB-UniRule"/>
</dbReference>
<name>A0A6V8LUE4_9BACT</name>